<dbReference type="Pfam" id="PF12838">
    <property type="entry name" value="Fer4_7"/>
    <property type="match status" value="1"/>
</dbReference>
<evidence type="ECO:0000256" key="3">
    <source>
        <dbReference type="ARBA" id="ARBA00023004"/>
    </source>
</evidence>
<evidence type="ECO:0000256" key="2">
    <source>
        <dbReference type="ARBA" id="ARBA00022723"/>
    </source>
</evidence>
<dbReference type="InterPro" id="IPR050157">
    <property type="entry name" value="PSI_iron-sulfur_center"/>
</dbReference>
<evidence type="ECO:0000259" key="5">
    <source>
        <dbReference type="PROSITE" id="PS51379"/>
    </source>
</evidence>
<name>A0A1H2EG03_9BACT</name>
<dbReference type="RefSeq" id="WP_092231308.1">
    <property type="nucleotide sequence ID" value="NZ_FNLL01000003.1"/>
</dbReference>
<keyword evidence="2" id="KW-0479">Metal-binding</keyword>
<evidence type="ECO:0000313" key="6">
    <source>
        <dbReference type="EMBL" id="SDT93923.1"/>
    </source>
</evidence>
<dbReference type="EMBL" id="FNLL01000003">
    <property type="protein sequence ID" value="SDT93923.1"/>
    <property type="molecule type" value="Genomic_DNA"/>
</dbReference>
<protein>
    <submittedName>
        <fullName evidence="6">4Fe-4S dicluster domain-containing protein</fullName>
    </submittedName>
</protein>
<feature type="domain" description="4Fe-4S ferredoxin-type" evidence="5">
    <location>
        <begin position="283"/>
        <end position="312"/>
    </location>
</feature>
<keyword evidence="7" id="KW-1185">Reference proteome</keyword>
<organism evidence="6 7">
    <name type="scientific">Desulfobacula phenolica</name>
    <dbReference type="NCBI Taxonomy" id="90732"/>
    <lineage>
        <taxon>Bacteria</taxon>
        <taxon>Pseudomonadati</taxon>
        <taxon>Thermodesulfobacteriota</taxon>
        <taxon>Desulfobacteria</taxon>
        <taxon>Desulfobacterales</taxon>
        <taxon>Desulfobacteraceae</taxon>
        <taxon>Desulfobacula</taxon>
    </lineage>
</organism>
<dbReference type="Gene3D" id="3.30.70.20">
    <property type="match status" value="1"/>
</dbReference>
<dbReference type="PROSITE" id="PS51379">
    <property type="entry name" value="4FE4S_FER_2"/>
    <property type="match status" value="2"/>
</dbReference>
<keyword evidence="1" id="KW-0004">4Fe-4S</keyword>
<keyword evidence="3" id="KW-0408">Iron</keyword>
<dbReference type="PANTHER" id="PTHR24960:SF79">
    <property type="entry name" value="PHOTOSYSTEM I IRON-SULFUR CENTER"/>
    <property type="match status" value="1"/>
</dbReference>
<dbReference type="Proteomes" id="UP000199608">
    <property type="component" value="Unassembled WGS sequence"/>
</dbReference>
<dbReference type="PANTHER" id="PTHR24960">
    <property type="entry name" value="PHOTOSYSTEM I IRON-SULFUR CENTER-RELATED"/>
    <property type="match status" value="1"/>
</dbReference>
<dbReference type="InterPro" id="IPR017896">
    <property type="entry name" value="4Fe4S_Fe-S-bd"/>
</dbReference>
<dbReference type="InterPro" id="IPR017900">
    <property type="entry name" value="4Fe4S_Fe_S_CS"/>
</dbReference>
<evidence type="ECO:0000256" key="1">
    <source>
        <dbReference type="ARBA" id="ARBA00022485"/>
    </source>
</evidence>
<dbReference type="PROSITE" id="PS00198">
    <property type="entry name" value="4FE4S_FER_1"/>
    <property type="match status" value="1"/>
</dbReference>
<dbReference type="GO" id="GO:0051539">
    <property type="term" value="F:4 iron, 4 sulfur cluster binding"/>
    <property type="evidence" value="ECO:0007669"/>
    <property type="project" value="UniProtKB-KW"/>
</dbReference>
<accession>A0A1H2EG03</accession>
<dbReference type="SUPFAM" id="SSF46548">
    <property type="entry name" value="alpha-helical ferredoxin"/>
    <property type="match status" value="1"/>
</dbReference>
<dbReference type="SUPFAM" id="SSF54862">
    <property type="entry name" value="4Fe-4S ferredoxins"/>
    <property type="match status" value="1"/>
</dbReference>
<evidence type="ECO:0000313" key="7">
    <source>
        <dbReference type="Proteomes" id="UP000199608"/>
    </source>
</evidence>
<evidence type="ECO:0000256" key="4">
    <source>
        <dbReference type="ARBA" id="ARBA00023014"/>
    </source>
</evidence>
<gene>
    <name evidence="6" type="ORF">SAMN04487931_10382</name>
</gene>
<dbReference type="GO" id="GO:0046872">
    <property type="term" value="F:metal ion binding"/>
    <property type="evidence" value="ECO:0007669"/>
    <property type="project" value="UniProtKB-KW"/>
</dbReference>
<keyword evidence="4" id="KW-0411">Iron-sulfur</keyword>
<feature type="domain" description="4Fe-4S ferredoxin-type" evidence="5">
    <location>
        <begin position="321"/>
        <end position="350"/>
    </location>
</feature>
<dbReference type="AlphaFoldDB" id="A0A1H2EG03"/>
<reference evidence="7" key="1">
    <citation type="submission" date="2016-10" db="EMBL/GenBank/DDBJ databases">
        <authorList>
            <person name="Varghese N."/>
            <person name="Submissions S."/>
        </authorList>
    </citation>
    <scope>NUCLEOTIDE SEQUENCE [LARGE SCALE GENOMIC DNA]</scope>
    <source>
        <strain evidence="7">DSM 3384</strain>
    </source>
</reference>
<proteinExistence type="predicted"/>
<sequence length="426" mass="48634">MAHHVNKKIYGNLIDRINRLPQGANPSQLLYQILEILFTKEEAQLISLLPIKPFSVQKASQIWKMNLCKTQIKLDKLCDKALLIDIEQNGKSVYVLPPPMAGFFEFSMMRIRKDIDQKLLSELFYQYLNVEKDFVKNLFTQGETQLGRVFVHEPALSAEVSLQVLDYERASKVIKNATHRAVSMCYCRHKMHHIGKACNNPIDICMTFNISAASLIKHKNARSVDVEECMDLLQQAYDHKLVQFGDNVREQVNFICNCCGCCCEALLAAKRFAIFNPVHTTNFIPEIDDQSCNGCKKCVNICPVEALHLIPKDISGNKQKNIAKLNANLCLGCGICIRSCPNNALKLRHRETKILTPLDSMHRVVVMAIERGTLQDFIFDNRVLLSHRAMAAVLGVFFKLPLIKRILANRQLKSRYLEKLTKRIKY</sequence>